<evidence type="ECO:0000259" key="1">
    <source>
        <dbReference type="Pfam" id="PF03435"/>
    </source>
</evidence>
<protein>
    <recommendedName>
        <fullName evidence="1">Saccharopine dehydrogenase NADP binding domain-containing protein</fullName>
    </recommendedName>
</protein>
<dbReference type="Gene3D" id="3.40.50.720">
    <property type="entry name" value="NAD(P)-binding Rossmann-like Domain"/>
    <property type="match status" value="1"/>
</dbReference>
<dbReference type="PANTHER" id="PTHR43796">
    <property type="entry name" value="CARBOXYNORSPERMIDINE SYNTHASE"/>
    <property type="match status" value="1"/>
</dbReference>
<dbReference type="PROSITE" id="PS51257">
    <property type="entry name" value="PROKAR_LIPOPROTEIN"/>
    <property type="match status" value="1"/>
</dbReference>
<dbReference type="Pfam" id="PF03435">
    <property type="entry name" value="Sacchrp_dh_NADP"/>
    <property type="match status" value="1"/>
</dbReference>
<feature type="non-terminal residue" evidence="2">
    <location>
        <position position="169"/>
    </location>
</feature>
<gene>
    <name evidence="2" type="ORF">S01H1_60856</name>
</gene>
<organism evidence="2">
    <name type="scientific">marine sediment metagenome</name>
    <dbReference type="NCBI Taxonomy" id="412755"/>
    <lineage>
        <taxon>unclassified sequences</taxon>
        <taxon>metagenomes</taxon>
        <taxon>ecological metagenomes</taxon>
    </lineage>
</organism>
<dbReference type="AlphaFoldDB" id="X0WL16"/>
<evidence type="ECO:0000313" key="2">
    <source>
        <dbReference type="EMBL" id="GAG23917.1"/>
    </source>
</evidence>
<feature type="domain" description="Saccharopine dehydrogenase NADP binding" evidence="1">
    <location>
        <begin position="3"/>
        <end position="123"/>
    </location>
</feature>
<dbReference type="InterPro" id="IPR005097">
    <property type="entry name" value="Sacchrp_dh_NADP-bd"/>
</dbReference>
<dbReference type="PANTHER" id="PTHR43796:SF2">
    <property type="entry name" value="CARBOXYNORSPERMIDINE SYNTHASE"/>
    <property type="match status" value="1"/>
</dbReference>
<dbReference type="EMBL" id="BARS01039871">
    <property type="protein sequence ID" value="GAG23917.1"/>
    <property type="molecule type" value="Genomic_DNA"/>
</dbReference>
<sequence length="169" mass="18476">MKVVCLGGAGAMASSCTYDLHKTSDFDEIVVADFDEEKARRVIDLMDGDKRVSYVRLDASKKDEIVKVLKGADYVVDGLPNQYVYNFMDAATEVGINGVSLSMVHDSDKAAYYSSALEKKGKTILIGNGGCATTCEMAVLGSEEMDEIDDINLHWGMWRPITYNTPGLV</sequence>
<accession>X0WL16</accession>
<dbReference type="InterPro" id="IPR036291">
    <property type="entry name" value="NAD(P)-bd_dom_sf"/>
</dbReference>
<proteinExistence type="predicted"/>
<comment type="caution">
    <text evidence="2">The sequence shown here is derived from an EMBL/GenBank/DDBJ whole genome shotgun (WGS) entry which is preliminary data.</text>
</comment>
<reference evidence="2" key="1">
    <citation type="journal article" date="2014" name="Front. Microbiol.">
        <title>High frequency of phylogenetically diverse reductive dehalogenase-homologous genes in deep subseafloor sedimentary metagenomes.</title>
        <authorList>
            <person name="Kawai M."/>
            <person name="Futagami T."/>
            <person name="Toyoda A."/>
            <person name="Takaki Y."/>
            <person name="Nishi S."/>
            <person name="Hori S."/>
            <person name="Arai W."/>
            <person name="Tsubouchi T."/>
            <person name="Morono Y."/>
            <person name="Uchiyama I."/>
            <person name="Ito T."/>
            <person name="Fujiyama A."/>
            <person name="Inagaki F."/>
            <person name="Takami H."/>
        </authorList>
    </citation>
    <scope>NUCLEOTIDE SEQUENCE</scope>
    <source>
        <strain evidence="2">Expedition CK06-06</strain>
    </source>
</reference>
<name>X0WL16_9ZZZZ</name>
<dbReference type="SUPFAM" id="SSF51735">
    <property type="entry name" value="NAD(P)-binding Rossmann-fold domains"/>
    <property type="match status" value="1"/>
</dbReference>